<dbReference type="InterPro" id="IPR036034">
    <property type="entry name" value="PDZ_sf"/>
</dbReference>
<keyword evidence="2" id="KW-0539">Nucleus</keyword>
<feature type="compositionally biased region" description="Basic and acidic residues" evidence="3">
    <location>
        <begin position="1717"/>
        <end position="1726"/>
    </location>
</feature>
<feature type="compositionally biased region" description="Acidic residues" evidence="3">
    <location>
        <begin position="461"/>
        <end position="478"/>
    </location>
</feature>
<reference evidence="5 6" key="1">
    <citation type="journal article" date="2018" name="G3 (Bethesda)">
        <title>A High-Quality Reference Genome for the Invasive Mosquitofish Gambusia affinis Using a Chicago Library.</title>
        <authorList>
            <person name="Hoffberg S.L."/>
            <person name="Troendle N.J."/>
            <person name="Glenn T.C."/>
            <person name="Mahmud O."/>
            <person name="Louha S."/>
            <person name="Chalopin D."/>
            <person name="Bennetzen J.L."/>
            <person name="Mauricio R."/>
        </authorList>
    </citation>
    <scope>NUCLEOTIDE SEQUENCE [LARGE SCALE GENOMIC DNA]</scope>
    <source>
        <strain evidence="5">NE01/NJP1002.9</strain>
        <tissue evidence="5">Muscle</tissue>
    </source>
</reference>
<feature type="compositionally biased region" description="Basic and acidic residues" evidence="3">
    <location>
        <begin position="1084"/>
        <end position="1098"/>
    </location>
</feature>
<evidence type="ECO:0000256" key="1">
    <source>
        <dbReference type="ARBA" id="ARBA00004123"/>
    </source>
</evidence>
<feature type="region of interest" description="Disordered" evidence="3">
    <location>
        <begin position="2862"/>
        <end position="2930"/>
    </location>
</feature>
<keyword evidence="6" id="KW-1185">Reference proteome</keyword>
<feature type="compositionally biased region" description="Polar residues" evidence="3">
    <location>
        <begin position="814"/>
        <end position="825"/>
    </location>
</feature>
<dbReference type="PANTHER" id="PTHR23348">
    <property type="entry name" value="PERIAXIN/AHNAK"/>
    <property type="match status" value="1"/>
</dbReference>
<dbReference type="SUPFAM" id="SSF50156">
    <property type="entry name" value="PDZ domain-like"/>
    <property type="match status" value="1"/>
</dbReference>
<feature type="compositionally biased region" description="Basic and acidic residues" evidence="3">
    <location>
        <begin position="2124"/>
        <end position="2140"/>
    </location>
</feature>
<dbReference type="CDD" id="cd00136">
    <property type="entry name" value="PDZ_canonical"/>
    <property type="match status" value="1"/>
</dbReference>
<comment type="caution">
    <text evidence="5">The sequence shown here is derived from an EMBL/GenBank/DDBJ whole genome shotgun (WGS) entry which is preliminary data.</text>
</comment>
<dbReference type="GO" id="GO:0005634">
    <property type="term" value="C:nucleus"/>
    <property type="evidence" value="ECO:0007669"/>
    <property type="project" value="UniProtKB-SubCell"/>
</dbReference>
<feature type="compositionally biased region" description="Basic and acidic residues" evidence="3">
    <location>
        <begin position="847"/>
        <end position="856"/>
    </location>
</feature>
<comment type="subcellular location">
    <subcellularLocation>
        <location evidence="1">Nucleus</location>
    </subcellularLocation>
</comment>
<feature type="compositionally biased region" description="Basic and acidic residues" evidence="3">
    <location>
        <begin position="755"/>
        <end position="775"/>
    </location>
</feature>
<evidence type="ECO:0000256" key="2">
    <source>
        <dbReference type="ARBA" id="ARBA00023242"/>
    </source>
</evidence>
<feature type="region of interest" description="Disordered" evidence="3">
    <location>
        <begin position="635"/>
        <end position="742"/>
    </location>
</feature>
<dbReference type="PANTHER" id="PTHR23348:SF42">
    <property type="entry name" value="PERIAXIN"/>
    <property type="match status" value="1"/>
</dbReference>
<feature type="compositionally biased region" description="Basic and acidic residues" evidence="3">
    <location>
        <begin position="2411"/>
        <end position="2421"/>
    </location>
</feature>
<dbReference type="PROSITE" id="PS50106">
    <property type="entry name" value="PDZ"/>
    <property type="match status" value="1"/>
</dbReference>
<feature type="region of interest" description="Disordered" evidence="3">
    <location>
        <begin position="1323"/>
        <end position="1374"/>
    </location>
</feature>
<feature type="compositionally biased region" description="Polar residues" evidence="3">
    <location>
        <begin position="729"/>
        <end position="742"/>
    </location>
</feature>
<feature type="compositionally biased region" description="Basic and acidic residues" evidence="3">
    <location>
        <begin position="2903"/>
        <end position="2912"/>
    </location>
</feature>
<feature type="compositionally biased region" description="Basic and acidic residues" evidence="3">
    <location>
        <begin position="1338"/>
        <end position="1369"/>
    </location>
</feature>
<feature type="compositionally biased region" description="Basic and acidic residues" evidence="3">
    <location>
        <begin position="1111"/>
        <end position="1131"/>
    </location>
</feature>
<feature type="region of interest" description="Disordered" evidence="3">
    <location>
        <begin position="333"/>
        <end position="377"/>
    </location>
</feature>
<feature type="region of interest" description="Disordered" evidence="3">
    <location>
        <begin position="1686"/>
        <end position="1726"/>
    </location>
</feature>
<feature type="compositionally biased region" description="Polar residues" evidence="3">
    <location>
        <begin position="530"/>
        <end position="541"/>
    </location>
</feature>
<dbReference type="STRING" id="33528.ENSGAFP00000017702"/>
<organism evidence="5 6">
    <name type="scientific">Gambusia affinis</name>
    <name type="common">Western mosquitofish</name>
    <name type="synonym">Heterandria affinis</name>
    <dbReference type="NCBI Taxonomy" id="33528"/>
    <lineage>
        <taxon>Eukaryota</taxon>
        <taxon>Metazoa</taxon>
        <taxon>Chordata</taxon>
        <taxon>Craniata</taxon>
        <taxon>Vertebrata</taxon>
        <taxon>Euteleostomi</taxon>
        <taxon>Actinopterygii</taxon>
        <taxon>Neopterygii</taxon>
        <taxon>Teleostei</taxon>
        <taxon>Neoteleostei</taxon>
        <taxon>Acanthomorphata</taxon>
        <taxon>Ovalentaria</taxon>
        <taxon>Atherinomorphae</taxon>
        <taxon>Cyprinodontiformes</taxon>
        <taxon>Poeciliidae</taxon>
        <taxon>Poeciliinae</taxon>
        <taxon>Gambusia</taxon>
    </lineage>
</organism>
<evidence type="ECO:0000313" key="6">
    <source>
        <dbReference type="Proteomes" id="UP000250572"/>
    </source>
</evidence>
<feature type="region of interest" description="Disordered" evidence="3">
    <location>
        <begin position="1860"/>
        <end position="1879"/>
    </location>
</feature>
<feature type="region of interest" description="Disordered" evidence="3">
    <location>
        <begin position="460"/>
        <end position="619"/>
    </location>
</feature>
<feature type="region of interest" description="Disordered" evidence="3">
    <location>
        <begin position="1082"/>
        <end position="1138"/>
    </location>
</feature>
<feature type="compositionally biased region" description="Polar residues" evidence="3">
    <location>
        <begin position="572"/>
        <end position="592"/>
    </location>
</feature>
<dbReference type="InterPro" id="IPR052082">
    <property type="entry name" value="Myelin_sheath_structural"/>
</dbReference>
<feature type="region of interest" description="Disordered" evidence="3">
    <location>
        <begin position="946"/>
        <end position="1000"/>
    </location>
</feature>
<feature type="region of interest" description="Disordered" evidence="3">
    <location>
        <begin position="2403"/>
        <end position="2423"/>
    </location>
</feature>
<accession>A0A315W299</accession>
<name>A0A315W299_GAMAF</name>
<feature type="region of interest" description="Disordered" evidence="3">
    <location>
        <begin position="2303"/>
        <end position="2355"/>
    </location>
</feature>
<dbReference type="Gene3D" id="2.30.42.10">
    <property type="match status" value="1"/>
</dbReference>
<sequence>MVAADAAEEPGMEDWAGTATNSFCLPVLQSEGNSLLCAINTDPQRSGGNLIMGGAASHPPPPTEFSFLSSTRSPSSFPLSPIELLNPTRTITMSESGDDPRLSLGCVCAAELVHLPVTQFTDQYLLGKQLQNDMDCRSSLVIVYHMSRRSTTSKPGHEEPAYKASKFNVRINTVDHLTDGGGSGSLRKSLPGRTLNSFTVGSGVGLNLKMNPGSEAGSGELSASELVRNAGLEAGPVKVKQKVLKNTQSRKSQWQYGDLTMDGEDCERQNLPHRTIQYVKSRLSLQRGRDPGHKDHLRSRSILRRQNTLTKRYGEQRYSGVTDMNRPGKEREIKHDADHKAGSGHKGKKSGLGSIFERTSTPKMSKLKEAPSPEGGVIVNTTQDGCAEGLVYGGGGKEGIFIKKVVPESPASKSLKVKEGDQILSATVYFDNMSYEDAIQILEHAQAYKLKLCLKRQPDFPETEPTIDSDVIPEEDIGSTEMREKGKTRRRGDARISWPKFPSFGKGRKSRFTRSHSSSEADEQRKLELSPTTSDTESPIKSQDGKKKKHKIKLSGLTRRGRISSSEDQDTDAPTSGQMSSDVQQKQESDTLSPEFPEYPIAEKPEINEQAGEAMESDLVQQKVELVSVDGTLKTTVALGDHESQSGTPKSPDEKKKRKEKSEIKMKILGKDKSHKKDTKAKSSPKRLKTLGASIDTEDLPEAGKSAAISSSESKTKLMGDQSLVGVDNKSQGGESSKLVSSKFITSQIILPKVELDISVRKSPKKGDDKTQKGKETKHKQSKKSSPKHKQPELDMSNVANAEEMQKVNDQEHTTITGRVSTTQLPKREDIEIPGMEDMSVKTTVADSKKRNKESLAETVQMSIDVNSVKEAVSKLPGFKLPQLDISGVPIPEEITVIDANAQRISVKTPTKVPKPKQEEHLTRSDTTASSEISKTIFLTDNKFDFKKSQMEDSTSPTKCKSGEETKENEFDTTNGKAATKEELKTSTRPKITMPSFGMSAKSRRLPYIGIDKQKPSFIQEKELTTETRKDERQTEGVLCKVKIPELDGIEYIDSTDESVKKDGDLTSFNVSTDTKTILAISLESKETSDKPEDERNKLSKIRISPSGKPSGKEDISDEGMTKPLDRDGKSTFKWPNLDIPVPKLKGTTVDINTSRKDTSYTEALAEGGLIPGGPESDTVLKSSDVPKEMAQAEKPQVEIKPTETEGEFDWEASKFTKFGIKTPKIKGPEFELSLSKKEAQGKAAGKLPEASKAEVTPGKGNVYFLKQKMQLEKPGEVKPLQSKGEHVQGGKIKIPKFGVKTIKLAGPEISLSKKDVEVTLPEAKPEIKPTEGSGTDVNKDSVRPEEQKGREKSDLKIKTVHKEGEAKGHGHKIKMPQLGIALPKVTTHESDLSLSKKGKDLTLPEVKGEIKDLEVEGTGSSTKLDVRAPGIKVETKDVEGSSSKFKMSPFKISRFGAATPNLSGEVSEASETHTLEVGPGIDATIPDSDVKIKASEIDGRASKFKIPKFGISLPKLKGSETDTTQFQKVDVDVTLFKGDTEIKLIDAEHEERGIRLKGKFPQTGVQQDVEYSASKPEIPLPFSDAKAEVKLSQVDGEKNQCFIPTMEAENHLAGQEEKMKLSKIGIKMPKIKGPEFQLGLSSKDTDVMEAEGKADNKTKVEVPVPTADVSLGKAEILISSGEVEVGKPEVQTQPTIEGQGGKFKMPKFGITMPKVKGPEAKKDVEVKRTETKTDIQMPDANFEAPDVEQSPSKFNMPTFKLPKLGLGTSDKNVEGDDIDKDIPDEVLAVTVVAPSSDLSNIDVDTHLLESTTEVALLSDDVNKYSIEMEATAPQIKVSKKGSPSKFKMPTFKLPKFGLSVQSSTEEEPPLDKDLKTGEGQMTTSGEILITGGEMTMSEEVIVVSTEGPSVEIGDLSIESKKEGSEREGKGKRFKLPSLGFSATQAKVPDTDLNLKTGVDVTQPELKAEVKFPDDELKRIETEIGTKGPEFQVKAKDIEGSTSKFKMPTFKLPKFGLATQSSTEEVPSFDKDVKIGGGETTGLEEVLTVTTEGPSIGIKGTSVDLSTEGSDLEGKGKKFKLPSLSFSVPQTKELETDLSLRTDVDVKVPEVKAEVKLPSNKSSVEVETKALETKDTKKTTEGSPSKFKMPNFKLPKFGLATQTSTGEVPPLDKDVKPVEGKITTSEEVIVVTTEAPTIEIKGPLLELKTEGIDREEKGKKFKLPSLGFSVSEAKGTGSDLGSSKTEVDVTLPDVKAEVKLPDDENLIKTSAIEIKGPEIKTVTKDTDGSPSKFKMPAFKLPKFGLTSQSSTEEGSALEKDEEDGEPENTATAIETKAPEITVVSKDTDGSPSKFKMPTFKLPKFSLATQSSNKQVQDVKTVRGESTTLEEVLTVTTEEPSIKIKGPSVDLRSSETDDERKGSKFKLPSLGFSLSQSKEPDTNISLPKADLDVRAPEVKAEVQFSSAKVEQPSVQMDVKSPEIKADINTKSEVKMPKMTLPKFEAVTPHVSMEIPKMTKEKRVDVDLHVDTDPVDLNVKEWELKKYEVQLPSAEAKGEDVPTVELEGKVKRLNWTFPSISFSRTGGKAPDVDVNMETPKAGVTSMETKISDIDIKESSMVPAVEATPAPEIDPGLKKSKFSLPRFSFSKPSLKEPEVKAELPDHGIEVENYETNMTTEIKLSADEDKNVLTTFEMTTSEAEIKSKKFKMPTLKMPRFGSTSYEVTTETHISDKTAEDDENQLGEGAAVIIKGPNIDFKSDALKSEQDQETLNKESDSAVQGSPSKFKLPTFKIPRLGLSRSKPEDESVHFEYENNEDQLEMKTALKEENLSPKLTLTSFGDALKSIDVDVDVRKVDKVDQISHEPGEATTMHTKTKHDATKSPESSSWFKFPKFGLSSPTEQQKIPDKAEQVKDSSPVGETKDEEVSPTLSVQSSDAFADVSSTITSEPVGPFIPSPTKVTVKYSDESAGAGSEEMHSDIMSSTTRTELITDVPSLPEKITILSSGVSSSSEDTVRLSSGKIHIITSNVQPTPESQHAKILSAVQVQSGEGFALQSEGDGAPSWTVQDARSATRTVKHLVQETTTERSENKETVVITKQITHIFGPTEPISGETASSIQRLRDSVHTEKMRFFDEAEK</sequence>
<feature type="region of interest" description="Disordered" evidence="3">
    <location>
        <begin position="755"/>
        <end position="856"/>
    </location>
</feature>
<evidence type="ECO:0000313" key="5">
    <source>
        <dbReference type="EMBL" id="PWA29686.1"/>
    </source>
</evidence>
<feature type="compositionally biased region" description="Basic and acidic residues" evidence="3">
    <location>
        <begin position="651"/>
        <end position="672"/>
    </location>
</feature>
<feature type="region of interest" description="Disordered" evidence="3">
    <location>
        <begin position="909"/>
        <end position="930"/>
    </location>
</feature>
<dbReference type="InterPro" id="IPR001478">
    <property type="entry name" value="PDZ"/>
</dbReference>
<feature type="domain" description="PDZ" evidence="4">
    <location>
        <begin position="376"/>
        <end position="445"/>
    </location>
</feature>
<feature type="compositionally biased region" description="Basic and acidic residues" evidence="3">
    <location>
        <begin position="2762"/>
        <end position="2775"/>
    </location>
</feature>
<evidence type="ECO:0000259" key="4">
    <source>
        <dbReference type="PROSITE" id="PS50106"/>
    </source>
</evidence>
<feature type="compositionally biased region" description="Basic and acidic residues" evidence="3">
    <location>
        <begin position="804"/>
        <end position="813"/>
    </location>
</feature>
<dbReference type="GO" id="GO:0043484">
    <property type="term" value="P:regulation of RNA splicing"/>
    <property type="evidence" value="ECO:0007669"/>
    <property type="project" value="TreeGrafter"/>
</dbReference>
<gene>
    <name evidence="5" type="ORF">CCH79_00007791</name>
</gene>
<feature type="region of interest" description="Disordered" evidence="3">
    <location>
        <begin position="2119"/>
        <end position="2150"/>
    </location>
</feature>
<feature type="compositionally biased region" description="Basic residues" evidence="3">
    <location>
        <begin position="673"/>
        <end position="689"/>
    </location>
</feature>
<dbReference type="EMBL" id="NHOQ01000541">
    <property type="protein sequence ID" value="PWA29686.1"/>
    <property type="molecule type" value="Genomic_DNA"/>
</dbReference>
<feature type="region of interest" description="Disordered" evidence="3">
    <location>
        <begin position="2762"/>
        <end position="2785"/>
    </location>
</feature>
<feature type="compositionally biased region" description="Basic and acidic residues" evidence="3">
    <location>
        <begin position="961"/>
        <end position="970"/>
    </location>
</feature>
<dbReference type="GO" id="GO:0043034">
    <property type="term" value="C:costamere"/>
    <property type="evidence" value="ECO:0007669"/>
    <property type="project" value="TreeGrafter"/>
</dbReference>
<dbReference type="Proteomes" id="UP000250572">
    <property type="component" value="Unassembled WGS sequence"/>
</dbReference>
<proteinExistence type="predicted"/>
<feature type="compositionally biased region" description="Basic and acidic residues" evidence="3">
    <location>
        <begin position="517"/>
        <end position="528"/>
    </location>
</feature>
<protein>
    <recommendedName>
        <fullName evidence="4">PDZ domain-containing protein</fullName>
    </recommendedName>
</protein>
<feature type="compositionally biased region" description="Basic residues" evidence="3">
    <location>
        <begin position="776"/>
        <end position="789"/>
    </location>
</feature>
<dbReference type="SMART" id="SM00228">
    <property type="entry name" value="PDZ"/>
    <property type="match status" value="1"/>
</dbReference>
<evidence type="ECO:0000256" key="3">
    <source>
        <dbReference type="SAM" id="MobiDB-lite"/>
    </source>
</evidence>